<gene>
    <name evidence="6" type="ORF">EYB31_39215</name>
</gene>
<dbReference type="GO" id="GO:0000976">
    <property type="term" value="F:transcription cis-regulatory region binding"/>
    <property type="evidence" value="ECO:0007669"/>
    <property type="project" value="TreeGrafter"/>
</dbReference>
<evidence type="ECO:0000256" key="1">
    <source>
        <dbReference type="ARBA" id="ARBA00009437"/>
    </source>
</evidence>
<protein>
    <submittedName>
        <fullName evidence="6">LysR family transcriptional regulator</fullName>
    </submittedName>
</protein>
<reference evidence="6 7" key="1">
    <citation type="submission" date="2019-02" db="EMBL/GenBank/DDBJ databases">
        <title>Paenibacillus sp. nov., isolated from surface-sterilized tissue of Thalictrum simplex L.</title>
        <authorList>
            <person name="Tuo L."/>
        </authorList>
    </citation>
    <scope>NUCLEOTIDE SEQUENCE [LARGE SCALE GENOMIC DNA]</scope>
    <source>
        <strain evidence="6 7">N2SHLJ1</strain>
    </source>
</reference>
<feature type="domain" description="HTH lysR-type" evidence="5">
    <location>
        <begin position="3"/>
        <end position="60"/>
    </location>
</feature>
<dbReference type="SUPFAM" id="SSF53850">
    <property type="entry name" value="Periplasmic binding protein-like II"/>
    <property type="match status" value="1"/>
</dbReference>
<dbReference type="Gene3D" id="3.40.190.10">
    <property type="entry name" value="Periplasmic binding protein-like II"/>
    <property type="match status" value="2"/>
</dbReference>
<evidence type="ECO:0000256" key="2">
    <source>
        <dbReference type="ARBA" id="ARBA00023015"/>
    </source>
</evidence>
<dbReference type="PANTHER" id="PTHR30126">
    <property type="entry name" value="HTH-TYPE TRANSCRIPTIONAL REGULATOR"/>
    <property type="match status" value="1"/>
</dbReference>
<keyword evidence="2" id="KW-0805">Transcription regulation</keyword>
<keyword evidence="3" id="KW-0238">DNA-binding</keyword>
<proteinExistence type="inferred from homology"/>
<evidence type="ECO:0000256" key="4">
    <source>
        <dbReference type="ARBA" id="ARBA00023163"/>
    </source>
</evidence>
<dbReference type="GO" id="GO:0003700">
    <property type="term" value="F:DNA-binding transcription factor activity"/>
    <property type="evidence" value="ECO:0007669"/>
    <property type="project" value="InterPro"/>
</dbReference>
<dbReference type="SUPFAM" id="SSF46785">
    <property type="entry name" value="Winged helix' DNA-binding domain"/>
    <property type="match status" value="1"/>
</dbReference>
<dbReference type="EMBL" id="SIRE01000052">
    <property type="protein sequence ID" value="TBL67920.1"/>
    <property type="molecule type" value="Genomic_DNA"/>
</dbReference>
<comment type="caution">
    <text evidence="6">The sequence shown here is derived from an EMBL/GenBank/DDBJ whole genome shotgun (WGS) entry which is preliminary data.</text>
</comment>
<dbReference type="InterPro" id="IPR005119">
    <property type="entry name" value="LysR_subst-bd"/>
</dbReference>
<dbReference type="FunFam" id="1.10.10.10:FF:000001">
    <property type="entry name" value="LysR family transcriptional regulator"/>
    <property type="match status" value="1"/>
</dbReference>
<evidence type="ECO:0000259" key="5">
    <source>
        <dbReference type="PROSITE" id="PS50931"/>
    </source>
</evidence>
<accession>A0A4V2J2Y1</accession>
<organism evidence="6 7">
    <name type="scientific">Paenibacillus thalictri</name>
    <dbReference type="NCBI Taxonomy" id="2527873"/>
    <lineage>
        <taxon>Bacteria</taxon>
        <taxon>Bacillati</taxon>
        <taxon>Bacillota</taxon>
        <taxon>Bacilli</taxon>
        <taxon>Bacillales</taxon>
        <taxon>Paenibacillaceae</taxon>
        <taxon>Paenibacillus</taxon>
    </lineage>
</organism>
<dbReference type="Gene3D" id="1.10.10.10">
    <property type="entry name" value="Winged helix-like DNA-binding domain superfamily/Winged helix DNA-binding domain"/>
    <property type="match status" value="1"/>
</dbReference>
<dbReference type="Proteomes" id="UP000293142">
    <property type="component" value="Unassembled WGS sequence"/>
</dbReference>
<dbReference type="PANTHER" id="PTHR30126:SF64">
    <property type="entry name" value="HTH-TYPE TRANSCRIPTIONAL REGULATOR CITR"/>
    <property type="match status" value="1"/>
</dbReference>
<dbReference type="InterPro" id="IPR036390">
    <property type="entry name" value="WH_DNA-bd_sf"/>
</dbReference>
<sequence>MDVNLELYRVFYTISISGSFSKAAEKLYITQPAVSHAIKQLEEKLDVKLFFRTSKGVALTQEGEVLFQYIEQAFNFVKAAESKIGEMHNLESGEIRIGASDTLCRYYLLPYLETFHRDYPQIKLHVTNRTSPETIRLLQDGKIDFGLVNMPVDAPVQVRAGMQVHDIMIAGAKYADLNGRILAFEALASYPLILLEEGSTTRRYFDQYARDSGLQFTPEIELGSLDLLVQLAKIGLGLACVTREFVQDELTRGDVFEVQLQKPIPPRQIGLVTLRDMPLSVAARRMVQRLGFAET</sequence>
<dbReference type="AlphaFoldDB" id="A0A4V2J2Y1"/>
<dbReference type="PROSITE" id="PS50931">
    <property type="entry name" value="HTH_LYSR"/>
    <property type="match status" value="1"/>
</dbReference>
<evidence type="ECO:0000256" key="3">
    <source>
        <dbReference type="ARBA" id="ARBA00023125"/>
    </source>
</evidence>
<evidence type="ECO:0000313" key="7">
    <source>
        <dbReference type="Proteomes" id="UP000293142"/>
    </source>
</evidence>
<name>A0A4V2J2Y1_9BACL</name>
<dbReference type="CDD" id="cd05466">
    <property type="entry name" value="PBP2_LTTR_substrate"/>
    <property type="match status" value="1"/>
</dbReference>
<dbReference type="InterPro" id="IPR000847">
    <property type="entry name" value="LysR_HTH_N"/>
</dbReference>
<comment type="similarity">
    <text evidence="1">Belongs to the LysR transcriptional regulatory family.</text>
</comment>
<keyword evidence="4" id="KW-0804">Transcription</keyword>
<keyword evidence="7" id="KW-1185">Reference proteome</keyword>
<dbReference type="PRINTS" id="PR00039">
    <property type="entry name" value="HTHLYSR"/>
</dbReference>
<dbReference type="InterPro" id="IPR036388">
    <property type="entry name" value="WH-like_DNA-bd_sf"/>
</dbReference>
<evidence type="ECO:0000313" key="6">
    <source>
        <dbReference type="EMBL" id="TBL67920.1"/>
    </source>
</evidence>
<dbReference type="Pfam" id="PF00126">
    <property type="entry name" value="HTH_1"/>
    <property type="match status" value="1"/>
</dbReference>
<dbReference type="OrthoDB" id="9778774at2"/>
<dbReference type="Pfam" id="PF03466">
    <property type="entry name" value="LysR_substrate"/>
    <property type="match status" value="1"/>
</dbReference>
<dbReference type="RefSeq" id="WP_131019042.1">
    <property type="nucleotide sequence ID" value="NZ_SIRE01000052.1"/>
</dbReference>